<feature type="transmembrane region" description="Helical" evidence="1">
    <location>
        <begin position="51"/>
        <end position="72"/>
    </location>
</feature>
<protein>
    <submittedName>
        <fullName evidence="2">Uncharacterized protein</fullName>
    </submittedName>
</protein>
<dbReference type="EMBL" id="KQ459606">
    <property type="protein sequence ID" value="KPI91378.1"/>
    <property type="molecule type" value="Genomic_DNA"/>
</dbReference>
<keyword evidence="1" id="KW-0812">Transmembrane</keyword>
<proteinExistence type="predicted"/>
<keyword evidence="1" id="KW-0472">Membrane</keyword>
<dbReference type="InterPro" id="IPR032055">
    <property type="entry name" value="TMEM72"/>
</dbReference>
<keyword evidence="3" id="KW-1185">Reference proteome</keyword>
<dbReference type="PANTHER" id="PTHR28474:SF1">
    <property type="entry name" value="TRANSMEMBRANE PROTEIN 72"/>
    <property type="match status" value="1"/>
</dbReference>
<organism evidence="2 3">
    <name type="scientific">Papilio xuthus</name>
    <name type="common">Asian swallowtail butterfly</name>
    <dbReference type="NCBI Taxonomy" id="66420"/>
    <lineage>
        <taxon>Eukaryota</taxon>
        <taxon>Metazoa</taxon>
        <taxon>Ecdysozoa</taxon>
        <taxon>Arthropoda</taxon>
        <taxon>Hexapoda</taxon>
        <taxon>Insecta</taxon>
        <taxon>Pterygota</taxon>
        <taxon>Neoptera</taxon>
        <taxon>Endopterygota</taxon>
        <taxon>Lepidoptera</taxon>
        <taxon>Glossata</taxon>
        <taxon>Ditrysia</taxon>
        <taxon>Papilionoidea</taxon>
        <taxon>Papilionidae</taxon>
        <taxon>Papilioninae</taxon>
        <taxon>Papilio</taxon>
    </lineage>
</organism>
<keyword evidence="1" id="KW-1133">Transmembrane helix</keyword>
<dbReference type="Pfam" id="PF16054">
    <property type="entry name" value="TMEM72"/>
    <property type="match status" value="1"/>
</dbReference>
<reference evidence="2 3" key="1">
    <citation type="journal article" date="2015" name="Nat. Commun.">
        <title>Outbred genome sequencing and CRISPR/Cas9 gene editing in butterflies.</title>
        <authorList>
            <person name="Li X."/>
            <person name="Fan D."/>
            <person name="Zhang W."/>
            <person name="Liu G."/>
            <person name="Zhang L."/>
            <person name="Zhao L."/>
            <person name="Fang X."/>
            <person name="Chen L."/>
            <person name="Dong Y."/>
            <person name="Chen Y."/>
            <person name="Ding Y."/>
            <person name="Zhao R."/>
            <person name="Feng M."/>
            <person name="Zhu Y."/>
            <person name="Feng Y."/>
            <person name="Jiang X."/>
            <person name="Zhu D."/>
            <person name="Xiang H."/>
            <person name="Feng X."/>
            <person name="Li S."/>
            <person name="Wang J."/>
            <person name="Zhang G."/>
            <person name="Kronforst M.R."/>
            <person name="Wang W."/>
        </authorList>
    </citation>
    <scope>NUCLEOTIDE SEQUENCE [LARGE SCALE GENOMIC DNA]</scope>
    <source>
        <strain evidence="2">Ya'a_city_454_Px</strain>
        <tissue evidence="2">Whole body</tissue>
    </source>
</reference>
<evidence type="ECO:0000313" key="3">
    <source>
        <dbReference type="Proteomes" id="UP000053268"/>
    </source>
</evidence>
<dbReference type="AlphaFoldDB" id="A0A194PEC3"/>
<gene>
    <name evidence="2" type="ORF">RR46_14882</name>
</gene>
<feature type="transmembrane region" description="Helical" evidence="1">
    <location>
        <begin position="78"/>
        <end position="102"/>
    </location>
</feature>
<evidence type="ECO:0000256" key="1">
    <source>
        <dbReference type="SAM" id="Phobius"/>
    </source>
</evidence>
<accession>A0A194PEC3</accession>
<evidence type="ECO:0000313" key="2">
    <source>
        <dbReference type="EMBL" id="KPI91378.1"/>
    </source>
</evidence>
<dbReference type="Proteomes" id="UP000053268">
    <property type="component" value="Unassembled WGS sequence"/>
</dbReference>
<feature type="transmembrane region" description="Helical" evidence="1">
    <location>
        <begin position="128"/>
        <end position="158"/>
    </location>
</feature>
<sequence>MSVESSKPIRSDAGELESQDTAIRSPSIRVTTPKKSLALRLWVLLQPLARLWGLITAVVLSGAGAELMVLGYEVAPGFLVGAALVFVMETMWVAALFVDLLCRRGQYTLSLRCWDFARWSCGRARAPFYACAATAILFANLTILAAVAGGLLLVLAGLRAAAPFSPFATHGPHHARAGSSLLSQHDSPIPDVFYNAAHSADDRCEEMTVLDIKTPEKSRSTTPKQSLLEI</sequence>
<name>A0A194PEC3_PAPXU</name>
<dbReference type="PANTHER" id="PTHR28474">
    <property type="entry name" value="TRANSMEMBRANE PROTEIN 72"/>
    <property type="match status" value="1"/>
</dbReference>